<dbReference type="EMBL" id="JBHRWK010000039">
    <property type="protein sequence ID" value="MFC3452738.1"/>
    <property type="molecule type" value="Genomic_DNA"/>
</dbReference>
<dbReference type="RefSeq" id="WP_378241516.1">
    <property type="nucleotide sequence ID" value="NZ_JBHRWK010000039.1"/>
</dbReference>
<protein>
    <recommendedName>
        <fullName evidence="4">Secreted protein</fullName>
    </recommendedName>
</protein>
<evidence type="ECO:0000313" key="2">
    <source>
        <dbReference type="EMBL" id="MFC3452738.1"/>
    </source>
</evidence>
<dbReference type="Proteomes" id="UP001595645">
    <property type="component" value="Unassembled WGS sequence"/>
</dbReference>
<sequence>MSVMTGRVPRAFLLPAVLGLGALSLASASAEPAPMTASTQQAEAEPVAAAAAGLPFGFYVGDEKQATTSHVAKLGSDITFPQGRFGGSLLGLSGKVPITGKLVIPSTSSYFVSFRFMPATGTVELIPDGDATGTVEVKTGATTNCKAVGTNLCGDSDVTNKVFIKLSNVKVDGKVLDVGPNCRTAQSVAVNIKALMPLGFPAPSVKATSTFSTPGFTGCGVREDLSPLLTGLVSGPGNTLVTNLKLRCVGSGPPPNGCGA</sequence>
<evidence type="ECO:0000313" key="3">
    <source>
        <dbReference type="Proteomes" id="UP001595645"/>
    </source>
</evidence>
<evidence type="ECO:0008006" key="4">
    <source>
        <dbReference type="Google" id="ProtNLM"/>
    </source>
</evidence>
<name>A0ABV7P0Y5_9PSEU</name>
<comment type="caution">
    <text evidence="2">The sequence shown here is derived from an EMBL/GenBank/DDBJ whole genome shotgun (WGS) entry which is preliminary data.</text>
</comment>
<accession>A0ABV7P0Y5</accession>
<evidence type="ECO:0000256" key="1">
    <source>
        <dbReference type="SAM" id="SignalP"/>
    </source>
</evidence>
<keyword evidence="1" id="KW-0732">Signal</keyword>
<feature type="signal peptide" evidence="1">
    <location>
        <begin position="1"/>
        <end position="30"/>
    </location>
</feature>
<organism evidence="2 3">
    <name type="scientific">Amycolatopsis speibonae</name>
    <dbReference type="NCBI Taxonomy" id="1450224"/>
    <lineage>
        <taxon>Bacteria</taxon>
        <taxon>Bacillati</taxon>
        <taxon>Actinomycetota</taxon>
        <taxon>Actinomycetes</taxon>
        <taxon>Pseudonocardiales</taxon>
        <taxon>Pseudonocardiaceae</taxon>
        <taxon>Amycolatopsis</taxon>
    </lineage>
</organism>
<gene>
    <name evidence="2" type="ORF">ACFOSH_25155</name>
</gene>
<keyword evidence="3" id="KW-1185">Reference proteome</keyword>
<proteinExistence type="predicted"/>
<reference evidence="3" key="1">
    <citation type="journal article" date="2019" name="Int. J. Syst. Evol. Microbiol.">
        <title>The Global Catalogue of Microorganisms (GCM) 10K type strain sequencing project: providing services to taxonomists for standard genome sequencing and annotation.</title>
        <authorList>
            <consortium name="The Broad Institute Genomics Platform"/>
            <consortium name="The Broad Institute Genome Sequencing Center for Infectious Disease"/>
            <person name="Wu L."/>
            <person name="Ma J."/>
        </authorList>
    </citation>
    <scope>NUCLEOTIDE SEQUENCE [LARGE SCALE GENOMIC DNA]</scope>
    <source>
        <strain evidence="3">CGMCC 4.7676</strain>
    </source>
</reference>
<feature type="chain" id="PRO_5045219464" description="Secreted protein" evidence="1">
    <location>
        <begin position="31"/>
        <end position="260"/>
    </location>
</feature>